<keyword evidence="5" id="KW-0496">Mitochondrion</keyword>
<accession>A0A9W7YI50</accession>
<comment type="similarity">
    <text evidence="2">Belongs to the mitochondrion-specific ribosomal protein mL40 family.</text>
</comment>
<evidence type="ECO:0000313" key="10">
    <source>
        <dbReference type="Proteomes" id="UP001143981"/>
    </source>
</evidence>
<dbReference type="InterPro" id="IPR019192">
    <property type="entry name" value="Ribosomal_mL40"/>
</dbReference>
<dbReference type="GO" id="GO:0032543">
    <property type="term" value="P:mitochondrial translation"/>
    <property type="evidence" value="ECO:0007669"/>
    <property type="project" value="InterPro"/>
</dbReference>
<feature type="region of interest" description="Disordered" evidence="8">
    <location>
        <begin position="79"/>
        <end position="103"/>
    </location>
</feature>
<keyword evidence="3" id="KW-0809">Transit peptide</keyword>
<evidence type="ECO:0000313" key="9">
    <source>
        <dbReference type="EMBL" id="KAJ1735428.1"/>
    </source>
</evidence>
<protein>
    <recommendedName>
        <fullName evidence="7">Large ribosomal subunit protein mL40</fullName>
    </recommendedName>
</protein>
<dbReference type="EMBL" id="JANBOI010000027">
    <property type="protein sequence ID" value="KAJ1735428.1"/>
    <property type="molecule type" value="Genomic_DNA"/>
</dbReference>
<evidence type="ECO:0000256" key="5">
    <source>
        <dbReference type="ARBA" id="ARBA00023128"/>
    </source>
</evidence>
<sequence>MKQILFYQQPRELPPATEEDVERHMAILRAEKIFKMTASARRRAERERKFAAMEAAYDALAEADPRLYEAACKRESTATFPRQMRVPTETPPTKIWDYQGGQA</sequence>
<dbReference type="GO" id="GO:0003735">
    <property type="term" value="F:structural constituent of ribosome"/>
    <property type="evidence" value="ECO:0007669"/>
    <property type="project" value="InterPro"/>
</dbReference>
<dbReference type="InterPro" id="IPR042831">
    <property type="entry name" value="Ribosomal_mL40_fung"/>
</dbReference>
<dbReference type="AlphaFoldDB" id="A0A9W7YI50"/>
<dbReference type="GO" id="GO:1990904">
    <property type="term" value="C:ribonucleoprotein complex"/>
    <property type="evidence" value="ECO:0007669"/>
    <property type="project" value="UniProtKB-KW"/>
</dbReference>
<evidence type="ECO:0000256" key="8">
    <source>
        <dbReference type="SAM" id="MobiDB-lite"/>
    </source>
</evidence>
<dbReference type="Gene3D" id="6.10.250.3440">
    <property type="match status" value="1"/>
</dbReference>
<dbReference type="PANTHER" id="PTHR39150:SF1">
    <property type="entry name" value="LARGE RIBOSOMAL SUBUNIT PROTEIN ML40"/>
    <property type="match status" value="1"/>
</dbReference>
<evidence type="ECO:0000256" key="7">
    <source>
        <dbReference type="ARBA" id="ARBA00035192"/>
    </source>
</evidence>
<dbReference type="Pfam" id="PF09812">
    <property type="entry name" value="MRP-L28"/>
    <property type="match status" value="1"/>
</dbReference>
<dbReference type="OrthoDB" id="2098203at2759"/>
<dbReference type="Proteomes" id="UP001143981">
    <property type="component" value="Unassembled WGS sequence"/>
</dbReference>
<keyword evidence="6" id="KW-0687">Ribonucleoprotein</keyword>
<evidence type="ECO:0000256" key="3">
    <source>
        <dbReference type="ARBA" id="ARBA00022946"/>
    </source>
</evidence>
<evidence type="ECO:0000256" key="4">
    <source>
        <dbReference type="ARBA" id="ARBA00022980"/>
    </source>
</evidence>
<comment type="caution">
    <text evidence="9">The sequence shown here is derived from an EMBL/GenBank/DDBJ whole genome shotgun (WGS) entry which is preliminary data.</text>
</comment>
<reference evidence="9" key="1">
    <citation type="submission" date="2022-07" db="EMBL/GenBank/DDBJ databases">
        <title>Phylogenomic reconstructions and comparative analyses of Kickxellomycotina fungi.</title>
        <authorList>
            <person name="Reynolds N.K."/>
            <person name="Stajich J.E."/>
            <person name="Barry K."/>
            <person name="Grigoriev I.V."/>
            <person name="Crous P."/>
            <person name="Smith M.E."/>
        </authorList>
    </citation>
    <scope>NUCLEOTIDE SEQUENCE</scope>
    <source>
        <strain evidence="9">BCRC 34381</strain>
    </source>
</reference>
<dbReference type="GO" id="GO:0005739">
    <property type="term" value="C:mitochondrion"/>
    <property type="evidence" value="ECO:0007669"/>
    <property type="project" value="UniProtKB-SubCell"/>
</dbReference>
<gene>
    <name evidence="9" type="ORF">LPJ61_000551</name>
</gene>
<evidence type="ECO:0000256" key="6">
    <source>
        <dbReference type="ARBA" id="ARBA00023274"/>
    </source>
</evidence>
<proteinExistence type="inferred from homology"/>
<organism evidence="9 10">
    <name type="scientific">Coemansia biformis</name>
    <dbReference type="NCBI Taxonomy" id="1286918"/>
    <lineage>
        <taxon>Eukaryota</taxon>
        <taxon>Fungi</taxon>
        <taxon>Fungi incertae sedis</taxon>
        <taxon>Zoopagomycota</taxon>
        <taxon>Kickxellomycotina</taxon>
        <taxon>Kickxellomycetes</taxon>
        <taxon>Kickxellales</taxon>
        <taxon>Kickxellaceae</taxon>
        <taxon>Coemansia</taxon>
    </lineage>
</organism>
<dbReference type="GO" id="GO:0005840">
    <property type="term" value="C:ribosome"/>
    <property type="evidence" value="ECO:0007669"/>
    <property type="project" value="UniProtKB-KW"/>
</dbReference>
<comment type="subcellular location">
    <subcellularLocation>
        <location evidence="1">Mitochondrion</location>
    </subcellularLocation>
</comment>
<keyword evidence="10" id="KW-1185">Reference proteome</keyword>
<evidence type="ECO:0000256" key="2">
    <source>
        <dbReference type="ARBA" id="ARBA00009360"/>
    </source>
</evidence>
<dbReference type="PANTHER" id="PTHR39150">
    <property type="entry name" value="54S RIBOSOMAL PROTEIN L28, MITOCHONDRIAL"/>
    <property type="match status" value="1"/>
</dbReference>
<name>A0A9W7YI50_9FUNG</name>
<evidence type="ECO:0000256" key="1">
    <source>
        <dbReference type="ARBA" id="ARBA00004173"/>
    </source>
</evidence>
<keyword evidence="4" id="KW-0689">Ribosomal protein</keyword>